<dbReference type="SUPFAM" id="SSF82866">
    <property type="entry name" value="Multidrug efflux transporter AcrB transmembrane domain"/>
    <property type="match status" value="2"/>
</dbReference>
<dbReference type="GO" id="GO:0042910">
    <property type="term" value="F:xenobiotic transmembrane transporter activity"/>
    <property type="evidence" value="ECO:0007669"/>
    <property type="project" value="TreeGrafter"/>
</dbReference>
<keyword evidence="1" id="KW-0812">Transmembrane</keyword>
<feature type="transmembrane region" description="Helical" evidence="1">
    <location>
        <begin position="492"/>
        <end position="511"/>
    </location>
</feature>
<comment type="caution">
    <text evidence="2">The sequence shown here is derived from an EMBL/GenBank/DDBJ whole genome shotgun (WGS) entry which is preliminary data.</text>
</comment>
<dbReference type="Gene3D" id="1.20.1640.10">
    <property type="entry name" value="Multidrug efflux transporter AcrB transmembrane domain"/>
    <property type="match status" value="2"/>
</dbReference>
<dbReference type="SUPFAM" id="SSF82714">
    <property type="entry name" value="Multidrug efflux transporter AcrB TolC docking domain, DN and DC subdomains"/>
    <property type="match status" value="2"/>
</dbReference>
<feature type="transmembrane region" description="Helical" evidence="1">
    <location>
        <begin position="1017"/>
        <end position="1033"/>
    </location>
</feature>
<dbReference type="RefSeq" id="WP_095610052.1">
    <property type="nucleotide sequence ID" value="NZ_NMPM01000013.1"/>
</dbReference>
<feature type="transmembrane region" description="Helical" evidence="1">
    <location>
        <begin position="20"/>
        <end position="41"/>
    </location>
</feature>
<keyword evidence="1" id="KW-0472">Membrane</keyword>
<dbReference type="PRINTS" id="PR00702">
    <property type="entry name" value="ACRIFLAVINRP"/>
</dbReference>
<dbReference type="Gene3D" id="3.30.70.1440">
    <property type="entry name" value="Multidrug efflux transporter AcrB pore domain"/>
    <property type="match status" value="1"/>
</dbReference>
<keyword evidence="3" id="KW-1185">Reference proteome</keyword>
<dbReference type="Proteomes" id="UP000218332">
    <property type="component" value="Unassembled WGS sequence"/>
</dbReference>
<proteinExistence type="predicted"/>
<keyword evidence="1" id="KW-1133">Transmembrane helix</keyword>
<dbReference type="InterPro" id="IPR027463">
    <property type="entry name" value="AcrB_DN_DC_subdom"/>
</dbReference>
<sequence length="1073" mass="115871">MSDSLPPVGPSGQIARAFQNAHLTPLLALLGILLGILAVVVTPKEEEPQIDVTMADILVALPGASAQEVENAIATPGEQVMSEIKGVEHVYSVSRHGRAVITVQFEVGIPRQEALVQLYNQVHSNRDWLPPDFGASEPVVKPRGIDDVPIMGLTLYDPANKWSGEDLTRLAHTLEIALKRVPGTRDVDTLGGIPDRVDVRFDPARLNGYNLTVTDLRQALASANTSARNNRITRDGVSIPVQAGTLIDSVEAVRQLVVGMHQGAPVFLDNVANINRGGTVADQSVMIGFGPASERADPGQVHPAVTLAVAKKAGENAIDVTRAIETRLEALRNRAIPEGIEVVVSRDYGKTASDKAEKLITDLISATVCVVLLVLAAMGWRQAIIVGVSVLITLLLTLVFSWAWGFTLNRVSLFALIFAIGILVDDGIVITENINRRIRNSRHAVRDIIPVAVDEVGTPTIMASLTIMAALLPMAFVTGLMGPYMSPIPINASAGMVLSQLVAFVVAPWLAMRLLAHQSGADVAREAALSHSAEGVNTTVLGFFHRLLSPFLGDHHWRRRFLGLGVVGLTLAAAALPVFLAVILKMLPFDNKSELQIVVDMPEHTPVETTQQTLLALGEHLETVPEVTNWQAYTGTHSPINFNGLVRQYYLRSAPYLGDLQVNLADKSERGRESHAIAQAMREPLQAIGERFGATVRIVEVPPGPPVQAPVVAEVYGVDPEHRAELARAIEATMHNTPGLVDIDTSLEAPTQQWEVRVDRERAARLGVSQAQVVQTLSTAFGGQGIGYLHDAHAKYPVPVRAILDEGDKAQQAALMSLSVRSRSGERVPLASIADIATVDWPGARYHKDLMPVTYVTADMAGAVDSPLYGMFNLVGRLSQQRAMPDQYFTSLPSVAEKGAIKWDGEWQITYETFRDMGLAYSVGVFLIFLLLVAQFRSYVLPLVIMAPIPLTLIGIMPGHALLGREFTATSMIGMIALAGIIVRNAILLVVFIRQLLEEGVALDEAVVLAGAVRIKPIALTAISAMVGAYFILDDPIFNGLAISLIFGLAVSTLLTIVVVPLLYYSLARVRWL</sequence>
<feature type="transmembrane region" description="Helical" evidence="1">
    <location>
        <begin position="1045"/>
        <end position="1067"/>
    </location>
</feature>
<protein>
    <submittedName>
        <fullName evidence="2">Multidrug transporter AcrB</fullName>
    </submittedName>
</protein>
<dbReference type="PANTHER" id="PTHR32063:SF16">
    <property type="entry name" value="CATION EFFLUX SYSTEM (ACRB_ACRD_ACRF FAMILY)"/>
    <property type="match status" value="1"/>
</dbReference>
<feature type="transmembrane region" description="Helical" evidence="1">
    <location>
        <begin position="384"/>
        <end position="404"/>
    </location>
</feature>
<name>A0A2A2I642_9GAMM</name>
<feature type="transmembrane region" description="Helical" evidence="1">
    <location>
        <begin position="359"/>
        <end position="378"/>
    </location>
</feature>
<dbReference type="Gene3D" id="3.30.2090.10">
    <property type="entry name" value="Multidrug efflux transporter AcrB TolC docking domain, DN and DC subdomains"/>
    <property type="match status" value="2"/>
</dbReference>
<feature type="transmembrane region" description="Helical" evidence="1">
    <location>
        <begin position="943"/>
        <end position="963"/>
    </location>
</feature>
<dbReference type="InterPro" id="IPR001036">
    <property type="entry name" value="Acrflvin-R"/>
</dbReference>
<dbReference type="Gene3D" id="3.30.70.1320">
    <property type="entry name" value="Multidrug efflux transporter AcrB pore domain like"/>
    <property type="match status" value="1"/>
</dbReference>
<organism evidence="2 3">
    <name type="scientific">Tamilnaduibacter salinus</name>
    <dbReference type="NCBI Taxonomy" id="1484056"/>
    <lineage>
        <taxon>Bacteria</taxon>
        <taxon>Pseudomonadati</taxon>
        <taxon>Pseudomonadota</taxon>
        <taxon>Gammaproteobacteria</taxon>
        <taxon>Pseudomonadales</taxon>
        <taxon>Marinobacteraceae</taxon>
        <taxon>Tamilnaduibacter</taxon>
    </lineage>
</organism>
<gene>
    <name evidence="2" type="ORF">CF392_03315</name>
</gene>
<feature type="transmembrane region" description="Helical" evidence="1">
    <location>
        <begin position="461"/>
        <end position="480"/>
    </location>
</feature>
<evidence type="ECO:0000313" key="2">
    <source>
        <dbReference type="EMBL" id="PAV26858.1"/>
    </source>
</evidence>
<feature type="transmembrane region" description="Helical" evidence="1">
    <location>
        <begin position="561"/>
        <end position="584"/>
    </location>
</feature>
<dbReference type="AlphaFoldDB" id="A0A2A2I642"/>
<reference evidence="2 3" key="1">
    <citation type="submission" date="2017-07" db="EMBL/GenBank/DDBJ databases">
        <title>Tamlnaduibacter salinus (Mi-7) genome sequencing.</title>
        <authorList>
            <person name="Verma A."/>
            <person name="Krishnamurthi S."/>
        </authorList>
    </citation>
    <scope>NUCLEOTIDE SEQUENCE [LARGE SCALE GENOMIC DNA]</scope>
    <source>
        <strain evidence="2 3">Mi-7</strain>
    </source>
</reference>
<evidence type="ECO:0000256" key="1">
    <source>
        <dbReference type="SAM" id="Phobius"/>
    </source>
</evidence>
<dbReference type="EMBL" id="NMPM01000013">
    <property type="protein sequence ID" value="PAV26858.1"/>
    <property type="molecule type" value="Genomic_DNA"/>
</dbReference>
<feature type="transmembrane region" description="Helical" evidence="1">
    <location>
        <begin position="918"/>
        <end position="937"/>
    </location>
</feature>
<accession>A0A2A2I642</accession>
<evidence type="ECO:0000313" key="3">
    <source>
        <dbReference type="Proteomes" id="UP000218332"/>
    </source>
</evidence>
<dbReference type="Pfam" id="PF00873">
    <property type="entry name" value="ACR_tran"/>
    <property type="match status" value="1"/>
</dbReference>
<dbReference type="SUPFAM" id="SSF82693">
    <property type="entry name" value="Multidrug efflux transporter AcrB pore domain, PN1, PN2, PC1 and PC2 subdomains"/>
    <property type="match status" value="3"/>
</dbReference>
<dbReference type="GO" id="GO:0005886">
    <property type="term" value="C:plasma membrane"/>
    <property type="evidence" value="ECO:0007669"/>
    <property type="project" value="TreeGrafter"/>
</dbReference>
<feature type="transmembrane region" description="Helical" evidence="1">
    <location>
        <begin position="411"/>
        <end position="430"/>
    </location>
</feature>
<feature type="transmembrane region" description="Helical" evidence="1">
    <location>
        <begin position="975"/>
        <end position="997"/>
    </location>
</feature>
<dbReference type="PANTHER" id="PTHR32063">
    <property type="match status" value="1"/>
</dbReference>
<dbReference type="Gene3D" id="3.30.70.1430">
    <property type="entry name" value="Multidrug efflux transporter AcrB pore domain"/>
    <property type="match status" value="2"/>
</dbReference>